<evidence type="ECO:0000313" key="3">
    <source>
        <dbReference type="Proteomes" id="UP000006753"/>
    </source>
</evidence>
<gene>
    <name evidence="2" type="ORF">MBM_02690</name>
</gene>
<keyword evidence="3" id="KW-1185">Reference proteome</keyword>
<dbReference type="EMBL" id="JH921431">
    <property type="protein sequence ID" value="EKD19453.1"/>
    <property type="molecule type" value="Genomic_DNA"/>
</dbReference>
<reference evidence="2 3" key="1">
    <citation type="journal article" date="2012" name="BMC Genomics">
        <title>Sequencing the genome of Marssonina brunnea reveals fungus-poplar co-evolution.</title>
        <authorList>
            <person name="Zhu S."/>
            <person name="Cao Y.-Z."/>
            <person name="Jiang C."/>
            <person name="Tan B.-Y."/>
            <person name="Wang Z."/>
            <person name="Feng S."/>
            <person name="Zhang L."/>
            <person name="Su X.-H."/>
            <person name="Brejova B."/>
            <person name="Vinar T."/>
            <person name="Xu M."/>
            <person name="Wang M.-X."/>
            <person name="Zhang S.-G."/>
            <person name="Huang M.-R."/>
            <person name="Wu R."/>
            <person name="Zhou Y."/>
        </authorList>
    </citation>
    <scope>NUCLEOTIDE SEQUENCE [LARGE SCALE GENOMIC DNA]</scope>
    <source>
        <strain evidence="2 3">MB_m1</strain>
    </source>
</reference>
<dbReference type="InParanoid" id="K1XEX2"/>
<dbReference type="HOGENOM" id="CLU_973741_0_0_1"/>
<dbReference type="RefSeq" id="XP_007290579.1">
    <property type="nucleotide sequence ID" value="XM_007290517.1"/>
</dbReference>
<organism evidence="2 3">
    <name type="scientific">Marssonina brunnea f. sp. multigermtubi (strain MB_m1)</name>
    <name type="common">Marssonina leaf spot fungus</name>
    <dbReference type="NCBI Taxonomy" id="1072389"/>
    <lineage>
        <taxon>Eukaryota</taxon>
        <taxon>Fungi</taxon>
        <taxon>Dikarya</taxon>
        <taxon>Ascomycota</taxon>
        <taxon>Pezizomycotina</taxon>
        <taxon>Leotiomycetes</taxon>
        <taxon>Helotiales</taxon>
        <taxon>Drepanopezizaceae</taxon>
        <taxon>Drepanopeziza</taxon>
    </lineage>
</organism>
<name>K1XEX2_MARBU</name>
<dbReference type="GeneID" id="18758625"/>
<feature type="region of interest" description="Disordered" evidence="1">
    <location>
        <begin position="117"/>
        <end position="138"/>
    </location>
</feature>
<dbReference type="OrthoDB" id="3556883at2759"/>
<evidence type="ECO:0000313" key="2">
    <source>
        <dbReference type="EMBL" id="EKD19453.1"/>
    </source>
</evidence>
<dbReference type="Proteomes" id="UP000006753">
    <property type="component" value="Unassembled WGS sequence"/>
</dbReference>
<dbReference type="OMA" id="EIGDHCK"/>
<accession>K1XEX2</accession>
<dbReference type="AlphaFoldDB" id="K1XEX2"/>
<proteinExistence type="predicted"/>
<dbReference type="KEGG" id="mbe:MBM_02690"/>
<evidence type="ECO:0000256" key="1">
    <source>
        <dbReference type="SAM" id="MobiDB-lite"/>
    </source>
</evidence>
<protein>
    <submittedName>
        <fullName evidence="2">Uncharacterized protein</fullName>
    </submittedName>
</protein>
<sequence length="237" mass="25964">MESSSFSAFSDSGPPTPTTTVVGLFPGQRVGAVLAVKRTAAKFNPDGPEVGELVRVCSNFDTGCHVEILRSGRKVSVRWEIFFPLSPKGKCSCREGNCRCELAYPASHSLKPETEFTAQPIESTKPRDSPEVSDPSTLAGQLPGAILVVKHLISTIGEFHCKVEVGDHVEYLEGLPESPRVIRAKNLRTGAVGRMLWRSFFPLADREVCACFNLKKGMCPCIYLDFERSVKFVQNGI</sequence>